<evidence type="ECO:0000256" key="3">
    <source>
        <dbReference type="SAM" id="MobiDB-lite"/>
    </source>
</evidence>
<dbReference type="PROSITE" id="PS00143">
    <property type="entry name" value="INSULINASE"/>
    <property type="match status" value="1"/>
</dbReference>
<evidence type="ECO:0000313" key="6">
    <source>
        <dbReference type="EMBL" id="MBN8659744.1"/>
    </source>
</evidence>
<dbReference type="AlphaFoldDB" id="A0A8J7P703"/>
<comment type="caution">
    <text evidence="6">The sequence shown here is derived from an EMBL/GenBank/DDBJ whole genome shotgun (WGS) entry which is preliminary data.</text>
</comment>
<evidence type="ECO:0000259" key="4">
    <source>
        <dbReference type="Pfam" id="PF00675"/>
    </source>
</evidence>
<dbReference type="GO" id="GO:0006508">
    <property type="term" value="P:proteolysis"/>
    <property type="evidence" value="ECO:0007669"/>
    <property type="project" value="InterPro"/>
</dbReference>
<dbReference type="InterPro" id="IPR011249">
    <property type="entry name" value="Metalloenz_LuxS/M16"/>
</dbReference>
<accession>A0A8J7P703</accession>
<dbReference type="Proteomes" id="UP000664277">
    <property type="component" value="Unassembled WGS sequence"/>
</dbReference>
<dbReference type="InterPro" id="IPR050361">
    <property type="entry name" value="MPP/UQCRC_Complex"/>
</dbReference>
<dbReference type="InterPro" id="IPR007863">
    <property type="entry name" value="Peptidase_M16_C"/>
</dbReference>
<feature type="region of interest" description="Disordered" evidence="3">
    <location>
        <begin position="416"/>
        <end position="443"/>
    </location>
</feature>
<dbReference type="PANTHER" id="PTHR11851:SF49">
    <property type="entry name" value="MITOCHONDRIAL-PROCESSING PEPTIDASE SUBUNIT ALPHA"/>
    <property type="match status" value="1"/>
</dbReference>
<dbReference type="InterPro" id="IPR011765">
    <property type="entry name" value="Pept_M16_N"/>
</dbReference>
<gene>
    <name evidence="6" type="ORF">J0M35_05240</name>
</gene>
<organism evidence="6 7">
    <name type="scientific">Candidatus Obscuribacter phosphatis</name>
    <dbReference type="NCBI Taxonomy" id="1906157"/>
    <lineage>
        <taxon>Bacteria</taxon>
        <taxon>Bacillati</taxon>
        <taxon>Candidatus Melainabacteria</taxon>
        <taxon>Candidatus Obscuribacterales</taxon>
        <taxon>Candidatus Obscuribacteraceae</taxon>
        <taxon>Candidatus Obscuribacter</taxon>
    </lineage>
</organism>
<protein>
    <submittedName>
        <fullName evidence="6">Insulinase family protein</fullName>
    </submittedName>
</protein>
<dbReference type="GO" id="GO:0004222">
    <property type="term" value="F:metalloendopeptidase activity"/>
    <property type="evidence" value="ECO:0007669"/>
    <property type="project" value="InterPro"/>
</dbReference>
<name>A0A8J7P703_9BACT</name>
<feature type="compositionally biased region" description="Basic and acidic residues" evidence="3">
    <location>
        <begin position="431"/>
        <end position="443"/>
    </location>
</feature>
<evidence type="ECO:0000256" key="1">
    <source>
        <dbReference type="ARBA" id="ARBA00007261"/>
    </source>
</evidence>
<dbReference type="Pfam" id="PF00675">
    <property type="entry name" value="Peptidase_M16"/>
    <property type="match status" value="1"/>
</dbReference>
<dbReference type="PANTHER" id="PTHR11851">
    <property type="entry name" value="METALLOPROTEASE"/>
    <property type="match status" value="1"/>
</dbReference>
<dbReference type="Gene3D" id="3.30.830.10">
    <property type="entry name" value="Metalloenzyme, LuxS/M16 peptidase-like"/>
    <property type="match status" value="2"/>
</dbReference>
<evidence type="ECO:0000259" key="5">
    <source>
        <dbReference type="Pfam" id="PF05193"/>
    </source>
</evidence>
<dbReference type="Pfam" id="PF05193">
    <property type="entry name" value="Peptidase_M16_C"/>
    <property type="match status" value="1"/>
</dbReference>
<feature type="domain" description="Peptidase M16 C-terminal" evidence="5">
    <location>
        <begin position="165"/>
        <end position="342"/>
    </location>
</feature>
<sequence length="443" mass="48689">MPVTSLPNGARIVTEKVDSVYSAAIDLWVEVGSAYEEALNNGVTHFIEHMLFKGTGKRDAESLMEEIEDVGGMVSASTSRDTVKLYGYALGDALPVVSDIMLDMALAPRFDAVDFELERKVILDEIDMYADDPVDVAQDLLYAGMWKGSPQARPITGGAEEVKALTLQSLRDHFQTYFRPERMIVSVAGSFDEERLIDSVSQALSQAFPVAAGAAALSRPQAPAYFAVEELVDWDTEQAQVALAFPAISSLDERQEALQILDLCLATSNSSRLFKEVREKRGLAYSIGSIQHSYRDFGLYSFGASVSCGNAEAVMSLIFEELENIKKNGLTDREIARAKAQLRTEILTEKESMAARSTANASDLMYFGRLSDIGENLARVEKVDNAQIIDLARLIFVEDYSLVAVGPQNKLKSLFRGAKDSQAGKGHRGRVKFEGKKKESTHQ</sequence>
<proteinExistence type="inferred from homology"/>
<dbReference type="EMBL" id="JAFLCK010000005">
    <property type="protein sequence ID" value="MBN8659744.1"/>
    <property type="molecule type" value="Genomic_DNA"/>
</dbReference>
<dbReference type="GO" id="GO:0046872">
    <property type="term" value="F:metal ion binding"/>
    <property type="evidence" value="ECO:0007669"/>
    <property type="project" value="InterPro"/>
</dbReference>
<evidence type="ECO:0000256" key="2">
    <source>
        <dbReference type="RuleBase" id="RU004447"/>
    </source>
</evidence>
<reference evidence="6" key="1">
    <citation type="submission" date="2021-02" db="EMBL/GenBank/DDBJ databases">
        <title>Genome-Resolved Metagenomics of a Microbial Community Performing Photosynthetic Biological Nutrient Removal.</title>
        <authorList>
            <person name="Mcdaniel E.A."/>
        </authorList>
    </citation>
    <scope>NUCLEOTIDE SEQUENCE</scope>
    <source>
        <strain evidence="6">UWPOB_OBS1</strain>
    </source>
</reference>
<feature type="domain" description="Peptidase M16 N-terminal" evidence="4">
    <location>
        <begin position="11"/>
        <end position="156"/>
    </location>
</feature>
<evidence type="ECO:0000313" key="7">
    <source>
        <dbReference type="Proteomes" id="UP000664277"/>
    </source>
</evidence>
<dbReference type="InterPro" id="IPR001431">
    <property type="entry name" value="Pept_M16_Zn_BS"/>
</dbReference>
<dbReference type="SUPFAM" id="SSF63411">
    <property type="entry name" value="LuxS/MPP-like metallohydrolase"/>
    <property type="match status" value="2"/>
</dbReference>
<comment type="similarity">
    <text evidence="1 2">Belongs to the peptidase M16 family.</text>
</comment>